<dbReference type="OrthoDB" id="4481055at2"/>
<dbReference type="STRING" id="479431.Namu_2007"/>
<dbReference type="HOGENOM" id="CLU_1775457_0_0_11"/>
<dbReference type="eggNOG" id="ENOG50333GV">
    <property type="taxonomic scope" value="Bacteria"/>
</dbReference>
<proteinExistence type="predicted"/>
<feature type="transmembrane region" description="Helical" evidence="1">
    <location>
        <begin position="16"/>
        <end position="40"/>
    </location>
</feature>
<reference evidence="2 3" key="2">
    <citation type="journal article" date="2010" name="Stand. Genomic Sci.">
        <title>Complete genome sequence of Nakamurella multipartita type strain (Y-104).</title>
        <authorList>
            <person name="Tice H."/>
            <person name="Mayilraj S."/>
            <person name="Sims D."/>
            <person name="Lapidus A."/>
            <person name="Nolan M."/>
            <person name="Lucas S."/>
            <person name="Glavina Del Rio T."/>
            <person name="Copeland A."/>
            <person name="Cheng J.F."/>
            <person name="Meincke L."/>
            <person name="Bruce D."/>
            <person name="Goodwin L."/>
            <person name="Pitluck S."/>
            <person name="Ivanova N."/>
            <person name="Mavromatis K."/>
            <person name="Ovchinnikova G."/>
            <person name="Pati A."/>
            <person name="Chen A."/>
            <person name="Palaniappan K."/>
            <person name="Land M."/>
            <person name="Hauser L."/>
            <person name="Chang Y.J."/>
            <person name="Jeffries C.D."/>
            <person name="Detter J.C."/>
            <person name="Brettin T."/>
            <person name="Rohde M."/>
            <person name="Goker M."/>
            <person name="Bristow J."/>
            <person name="Eisen J.A."/>
            <person name="Markowitz V."/>
            <person name="Hugenholtz P."/>
            <person name="Kyrpides N.C."/>
            <person name="Klenk H.P."/>
            <person name="Chen F."/>
        </authorList>
    </citation>
    <scope>NUCLEOTIDE SEQUENCE [LARGE SCALE GENOMIC DNA]</scope>
    <source>
        <strain evidence="3">ATCC 700099 / DSM 44233 / CIP 104796 / JCM 9543 / NBRC 105858 / Y-104</strain>
    </source>
</reference>
<dbReference type="RefSeq" id="WP_015747290.1">
    <property type="nucleotide sequence ID" value="NC_013235.1"/>
</dbReference>
<dbReference type="AlphaFoldDB" id="C8XI23"/>
<dbReference type="Proteomes" id="UP000002218">
    <property type="component" value="Chromosome"/>
</dbReference>
<evidence type="ECO:0000313" key="3">
    <source>
        <dbReference type="Proteomes" id="UP000002218"/>
    </source>
</evidence>
<evidence type="ECO:0000313" key="2">
    <source>
        <dbReference type="EMBL" id="ACV78392.1"/>
    </source>
</evidence>
<evidence type="ECO:0008006" key="4">
    <source>
        <dbReference type="Google" id="ProtNLM"/>
    </source>
</evidence>
<gene>
    <name evidence="2" type="ordered locus">Namu_2007</name>
</gene>
<organism evidence="2 3">
    <name type="scientific">Nakamurella multipartita (strain ATCC 700099 / DSM 44233 / CIP 104796 / JCM 9543 / NBRC 105858 / Y-104)</name>
    <name type="common">Microsphaera multipartita</name>
    <dbReference type="NCBI Taxonomy" id="479431"/>
    <lineage>
        <taxon>Bacteria</taxon>
        <taxon>Bacillati</taxon>
        <taxon>Actinomycetota</taxon>
        <taxon>Actinomycetes</taxon>
        <taxon>Nakamurellales</taxon>
        <taxon>Nakamurellaceae</taxon>
        <taxon>Nakamurella</taxon>
    </lineage>
</organism>
<keyword evidence="1" id="KW-1133">Transmembrane helix</keyword>
<feature type="transmembrane region" description="Helical" evidence="1">
    <location>
        <begin position="88"/>
        <end position="110"/>
    </location>
</feature>
<reference evidence="3" key="1">
    <citation type="submission" date="2009-09" db="EMBL/GenBank/DDBJ databases">
        <title>The complete genome of Nakamurella multipartita DSM 44233.</title>
        <authorList>
            <consortium name="US DOE Joint Genome Institute (JGI-PGF)"/>
            <person name="Lucas S."/>
            <person name="Copeland A."/>
            <person name="Lapidus A."/>
            <person name="Glavina del Rio T."/>
            <person name="Dalin E."/>
            <person name="Tice H."/>
            <person name="Bruce D."/>
            <person name="Goodwin L."/>
            <person name="Pitluck S."/>
            <person name="Kyrpides N."/>
            <person name="Mavromatis K."/>
            <person name="Ivanova N."/>
            <person name="Ovchinnikova G."/>
            <person name="Sims D."/>
            <person name="Meincke L."/>
            <person name="Brettin T."/>
            <person name="Detter J.C."/>
            <person name="Han C."/>
            <person name="Larimer F."/>
            <person name="Land M."/>
            <person name="Hauser L."/>
            <person name="Markowitz V."/>
            <person name="Cheng J.-F."/>
            <person name="Hugenholtz P."/>
            <person name="Woyke T."/>
            <person name="Wu D."/>
            <person name="Klenk H.-P."/>
            <person name="Eisen J.A."/>
        </authorList>
    </citation>
    <scope>NUCLEOTIDE SEQUENCE [LARGE SCALE GENOMIC DNA]</scope>
    <source>
        <strain evidence="3">ATCC 700099 / DSM 44233 / CIP 104796 / JCM 9543 / NBRC 105858 / Y-104</strain>
    </source>
</reference>
<feature type="transmembrane region" description="Helical" evidence="1">
    <location>
        <begin position="60"/>
        <end position="81"/>
    </location>
</feature>
<keyword evidence="1" id="KW-0812">Transmembrane</keyword>
<dbReference type="KEGG" id="nml:Namu_2007"/>
<evidence type="ECO:0000256" key="1">
    <source>
        <dbReference type="SAM" id="Phobius"/>
    </source>
</evidence>
<keyword evidence="1" id="KW-0472">Membrane</keyword>
<feature type="transmembrane region" description="Helical" evidence="1">
    <location>
        <begin position="116"/>
        <end position="136"/>
    </location>
</feature>
<accession>C8XI23</accession>
<keyword evidence="3" id="KW-1185">Reference proteome</keyword>
<sequence precursor="true">MNAPTTSAARFAGHRVAGVALVAVECFVAVGAVFGGVGLIADNAIGMLPEWLAGTPFTSWFWPGVFLLLVVAAPMIVAAVAELSGRAWAYAASLVAGAAQIGWIVAQWLIFQRYFFLQPIMLAAGLAVLGLAWWVHRGEPIRLPGR</sequence>
<dbReference type="InParanoid" id="C8XI23"/>
<name>C8XI23_NAKMY</name>
<dbReference type="EMBL" id="CP001737">
    <property type="protein sequence ID" value="ACV78392.1"/>
    <property type="molecule type" value="Genomic_DNA"/>
</dbReference>
<protein>
    <recommendedName>
        <fullName evidence="4">Integral membrane protein</fullName>
    </recommendedName>
</protein>